<reference evidence="1" key="1">
    <citation type="submission" date="2023-06" db="EMBL/GenBank/DDBJ databases">
        <authorList>
            <person name="Jiang Y."/>
            <person name="Liu Q."/>
        </authorList>
    </citation>
    <scope>NUCLEOTIDE SEQUENCE</scope>
    <source>
        <strain evidence="1">CGMCC 1.12089</strain>
    </source>
</reference>
<dbReference type="EMBL" id="JASZYV010000001">
    <property type="protein sequence ID" value="MDM0042927.1"/>
    <property type="molecule type" value="Genomic_DNA"/>
</dbReference>
<name>A0ABT7N4R2_9BURK</name>
<dbReference type="Proteomes" id="UP001174908">
    <property type="component" value="Unassembled WGS sequence"/>
</dbReference>
<sequence>MSPPGLHALAHEEVARFFDDFCRAFATFDGAVVAKRYLRQHEGIAVCASTDHAA</sequence>
<evidence type="ECO:0000313" key="2">
    <source>
        <dbReference type="Proteomes" id="UP001174908"/>
    </source>
</evidence>
<gene>
    <name evidence="1" type="ORF">QTH91_00395</name>
</gene>
<keyword evidence="2" id="KW-1185">Reference proteome</keyword>
<protein>
    <submittedName>
        <fullName evidence="1">Uncharacterized protein</fullName>
    </submittedName>
</protein>
<organism evidence="1 2">
    <name type="scientific">Variovorax dokdonensis</name>
    <dbReference type="NCBI Taxonomy" id="344883"/>
    <lineage>
        <taxon>Bacteria</taxon>
        <taxon>Pseudomonadati</taxon>
        <taxon>Pseudomonadota</taxon>
        <taxon>Betaproteobacteria</taxon>
        <taxon>Burkholderiales</taxon>
        <taxon>Comamonadaceae</taxon>
        <taxon>Variovorax</taxon>
    </lineage>
</organism>
<accession>A0ABT7N4R2</accession>
<comment type="caution">
    <text evidence="1">The sequence shown here is derived from an EMBL/GenBank/DDBJ whole genome shotgun (WGS) entry which is preliminary data.</text>
</comment>
<evidence type="ECO:0000313" key="1">
    <source>
        <dbReference type="EMBL" id="MDM0042927.1"/>
    </source>
</evidence>
<dbReference type="RefSeq" id="WP_286658058.1">
    <property type="nucleotide sequence ID" value="NZ_JASZYV010000001.1"/>
</dbReference>
<proteinExistence type="predicted"/>